<keyword evidence="6 12" id="KW-1133">Transmembrane helix</keyword>
<dbReference type="GO" id="GO:0000149">
    <property type="term" value="F:SNARE binding"/>
    <property type="evidence" value="ECO:0007669"/>
    <property type="project" value="TreeGrafter"/>
</dbReference>
<protein>
    <recommendedName>
        <fullName evidence="13">t-SNARE coiled-coil homology domain-containing protein</fullName>
    </recommendedName>
</protein>
<evidence type="ECO:0000256" key="6">
    <source>
        <dbReference type="ARBA" id="ARBA00022989"/>
    </source>
</evidence>
<evidence type="ECO:0000256" key="9">
    <source>
        <dbReference type="ARBA" id="ARBA00054128"/>
    </source>
</evidence>
<dbReference type="SUPFAM" id="SSF58038">
    <property type="entry name" value="SNARE fusion complex"/>
    <property type="match status" value="1"/>
</dbReference>
<comment type="caution">
    <text evidence="14">The sequence shown here is derived from an EMBL/GenBank/DDBJ whole genome shotgun (WGS) entry which is preliminary data.</text>
</comment>
<gene>
    <name evidence="14" type="ORF">L1049_014208</name>
</gene>
<dbReference type="GO" id="GO:0012505">
    <property type="term" value="C:endomembrane system"/>
    <property type="evidence" value="ECO:0007669"/>
    <property type="project" value="TreeGrafter"/>
</dbReference>
<dbReference type="SMART" id="SM00397">
    <property type="entry name" value="t_SNARE"/>
    <property type="match status" value="1"/>
</dbReference>
<evidence type="ECO:0000256" key="2">
    <source>
        <dbReference type="ARBA" id="ARBA00009063"/>
    </source>
</evidence>
<dbReference type="AlphaFoldDB" id="A0AAP0RRN1"/>
<evidence type="ECO:0000256" key="3">
    <source>
        <dbReference type="ARBA" id="ARBA00022448"/>
    </source>
</evidence>
<feature type="coiled-coil region" evidence="11">
    <location>
        <begin position="192"/>
        <end position="240"/>
    </location>
</feature>
<sequence>MVKLKSMRMSVRRGFPGVDAICKKYDKYDIDKQKDVNVSGEDAFARLYAAIVADIDAAVQKSEAASTEKNRASAVAMNAEIRRTKARLLEELPKLQRLALKKVKGISKEDLEARNDLVYALKERIETIPDGTATAAKQSGGWTASASRTGIKIDSTSDGRFESEYFQPTQESNQFRQEFEMRKMKQASDQGLEVIAEGLDTLKNMAQDMNEEVDRQVPLMDEIDDKVDRATSDLKNTNVRLKDTVNQLRSSRNFCIDIILLCIILGIAAYLYKSMF</sequence>
<reference evidence="14 15" key="1">
    <citation type="journal article" date="2024" name="Plant J.">
        <title>Genome sequences and population genomics reveal climatic adaptation and genomic divergence between two closely related sweetgum species.</title>
        <authorList>
            <person name="Xu W.Q."/>
            <person name="Ren C.Q."/>
            <person name="Zhang X.Y."/>
            <person name="Comes H.P."/>
            <person name="Liu X.H."/>
            <person name="Li Y.G."/>
            <person name="Kettle C.J."/>
            <person name="Jalonen R."/>
            <person name="Gaisberger H."/>
            <person name="Ma Y.Z."/>
            <person name="Qiu Y.X."/>
        </authorList>
    </citation>
    <scope>NUCLEOTIDE SEQUENCE [LARGE SCALE GENOMIC DNA]</scope>
    <source>
        <strain evidence="14">Hangzhou</strain>
    </source>
</reference>
<evidence type="ECO:0000256" key="8">
    <source>
        <dbReference type="ARBA" id="ARBA00023136"/>
    </source>
</evidence>
<dbReference type="GO" id="GO:0031201">
    <property type="term" value="C:SNARE complex"/>
    <property type="evidence" value="ECO:0007669"/>
    <property type="project" value="TreeGrafter"/>
</dbReference>
<feature type="transmembrane region" description="Helical" evidence="12">
    <location>
        <begin position="254"/>
        <end position="272"/>
    </location>
</feature>
<dbReference type="Pfam" id="PF05739">
    <property type="entry name" value="SNARE"/>
    <property type="match status" value="1"/>
</dbReference>
<dbReference type="PROSITE" id="PS50192">
    <property type="entry name" value="T_SNARE"/>
    <property type="match status" value="1"/>
</dbReference>
<evidence type="ECO:0000256" key="1">
    <source>
        <dbReference type="ARBA" id="ARBA00004167"/>
    </source>
</evidence>
<dbReference type="GO" id="GO:0005484">
    <property type="term" value="F:SNAP receptor activity"/>
    <property type="evidence" value="ECO:0007669"/>
    <property type="project" value="TreeGrafter"/>
</dbReference>
<keyword evidence="7 11" id="KW-0175">Coiled coil</keyword>
<comment type="subunit">
    <text evidence="10">Part of the t-SNARE complex.</text>
</comment>
<dbReference type="PANTHER" id="PTHR19957:SF264">
    <property type="entry name" value="SYNTAXIN-73"/>
    <property type="match status" value="1"/>
</dbReference>
<dbReference type="InterPro" id="IPR000727">
    <property type="entry name" value="T_SNARE_dom"/>
</dbReference>
<keyword evidence="15" id="KW-1185">Reference proteome</keyword>
<dbReference type="GO" id="GO:0006906">
    <property type="term" value="P:vesicle fusion"/>
    <property type="evidence" value="ECO:0007669"/>
    <property type="project" value="TreeGrafter"/>
</dbReference>
<keyword evidence="3" id="KW-0813">Transport</keyword>
<dbReference type="CDD" id="cd15841">
    <property type="entry name" value="SNARE_Qc"/>
    <property type="match status" value="1"/>
</dbReference>
<keyword evidence="4 12" id="KW-0812">Transmembrane</keyword>
<organism evidence="14 15">
    <name type="scientific">Liquidambar formosana</name>
    <name type="common">Formosan gum</name>
    <dbReference type="NCBI Taxonomy" id="63359"/>
    <lineage>
        <taxon>Eukaryota</taxon>
        <taxon>Viridiplantae</taxon>
        <taxon>Streptophyta</taxon>
        <taxon>Embryophyta</taxon>
        <taxon>Tracheophyta</taxon>
        <taxon>Spermatophyta</taxon>
        <taxon>Magnoliopsida</taxon>
        <taxon>eudicotyledons</taxon>
        <taxon>Gunneridae</taxon>
        <taxon>Pentapetalae</taxon>
        <taxon>Saxifragales</taxon>
        <taxon>Altingiaceae</taxon>
        <taxon>Liquidambar</taxon>
    </lineage>
</organism>
<keyword evidence="5" id="KW-0653">Protein transport</keyword>
<comment type="subcellular location">
    <subcellularLocation>
        <location evidence="1">Membrane</location>
        <topology evidence="1">Single-pass membrane protein</topology>
    </subcellularLocation>
</comment>
<evidence type="ECO:0000256" key="12">
    <source>
        <dbReference type="SAM" id="Phobius"/>
    </source>
</evidence>
<dbReference type="Gene3D" id="1.20.5.110">
    <property type="match status" value="1"/>
</dbReference>
<name>A0AAP0RRN1_LIQFO</name>
<evidence type="ECO:0000256" key="10">
    <source>
        <dbReference type="ARBA" id="ARBA00061857"/>
    </source>
</evidence>
<feature type="domain" description="T-SNARE coiled-coil homology" evidence="13">
    <location>
        <begin position="182"/>
        <end position="244"/>
    </location>
</feature>
<accession>A0AAP0RRN1</accession>
<evidence type="ECO:0000313" key="14">
    <source>
        <dbReference type="EMBL" id="KAK9280516.1"/>
    </source>
</evidence>
<evidence type="ECO:0000256" key="11">
    <source>
        <dbReference type="SAM" id="Coils"/>
    </source>
</evidence>
<proteinExistence type="inferred from homology"/>
<comment type="function">
    <text evidence="9">Vesicle trafficking protein that functions in the secretory pathway.</text>
</comment>
<dbReference type="FunFam" id="1.20.5.110:FF:000037">
    <property type="entry name" value="Putative syntaxin-71-like"/>
    <property type="match status" value="1"/>
</dbReference>
<keyword evidence="8 12" id="KW-0472">Membrane</keyword>
<dbReference type="InterPro" id="IPR045242">
    <property type="entry name" value="Syntaxin"/>
</dbReference>
<dbReference type="GO" id="GO:0048278">
    <property type="term" value="P:vesicle docking"/>
    <property type="evidence" value="ECO:0007669"/>
    <property type="project" value="TreeGrafter"/>
</dbReference>
<evidence type="ECO:0000256" key="7">
    <source>
        <dbReference type="ARBA" id="ARBA00023054"/>
    </source>
</evidence>
<evidence type="ECO:0000259" key="13">
    <source>
        <dbReference type="PROSITE" id="PS50192"/>
    </source>
</evidence>
<evidence type="ECO:0000256" key="4">
    <source>
        <dbReference type="ARBA" id="ARBA00022692"/>
    </source>
</evidence>
<dbReference type="EMBL" id="JBBPBK010000008">
    <property type="protein sequence ID" value="KAK9280516.1"/>
    <property type="molecule type" value="Genomic_DNA"/>
</dbReference>
<dbReference type="PANTHER" id="PTHR19957">
    <property type="entry name" value="SYNTAXIN"/>
    <property type="match status" value="1"/>
</dbReference>
<evidence type="ECO:0000313" key="15">
    <source>
        <dbReference type="Proteomes" id="UP001415857"/>
    </source>
</evidence>
<dbReference type="GO" id="GO:0006886">
    <property type="term" value="P:intracellular protein transport"/>
    <property type="evidence" value="ECO:0007669"/>
    <property type="project" value="TreeGrafter"/>
</dbReference>
<dbReference type="Proteomes" id="UP001415857">
    <property type="component" value="Unassembled WGS sequence"/>
</dbReference>
<evidence type="ECO:0000256" key="5">
    <source>
        <dbReference type="ARBA" id="ARBA00022927"/>
    </source>
</evidence>
<comment type="similarity">
    <text evidence="2">Belongs to the syntaxin family.</text>
</comment>